<dbReference type="Gene3D" id="3.40.50.1100">
    <property type="match status" value="2"/>
</dbReference>
<dbReference type="AlphaFoldDB" id="B3T0S6"/>
<dbReference type="Pfam" id="PF00291">
    <property type="entry name" value="PALP"/>
    <property type="match status" value="1"/>
</dbReference>
<reference evidence="2" key="1">
    <citation type="journal article" date="2008" name="ISME J.">
        <title>Genomic patterns of recombination, clonal divergence and environment in marine microbial populations.</title>
        <authorList>
            <person name="Konstantinidis K.T."/>
            <person name="Delong E.F."/>
        </authorList>
    </citation>
    <scope>NUCLEOTIDE SEQUENCE</scope>
</reference>
<feature type="domain" description="Tryptophan synthase beta chain-like PALP" evidence="1">
    <location>
        <begin position="48"/>
        <end position="352"/>
    </location>
</feature>
<dbReference type="NCBIfam" id="NF006058">
    <property type="entry name" value="PRK08206.1"/>
    <property type="match status" value="1"/>
</dbReference>
<gene>
    <name evidence="2" type="ORF">ALOHA_HF4000006O13ctg1g31</name>
</gene>
<evidence type="ECO:0000313" key="2">
    <source>
        <dbReference type="EMBL" id="ABZ06185.1"/>
    </source>
</evidence>
<accession>B3T0S6</accession>
<dbReference type="NCBIfam" id="TIGR01747">
    <property type="entry name" value="diampropi_NH3ly"/>
    <property type="match status" value="1"/>
</dbReference>
<dbReference type="SUPFAM" id="SSF53686">
    <property type="entry name" value="Tryptophan synthase beta subunit-like PLP-dependent enzymes"/>
    <property type="match status" value="1"/>
</dbReference>
<dbReference type="GO" id="GO:0008838">
    <property type="term" value="F:diaminopropionate ammonia-lyase activity"/>
    <property type="evidence" value="ECO:0007669"/>
    <property type="project" value="InterPro"/>
</dbReference>
<protein>
    <submittedName>
        <fullName evidence="2">Putative Pyridoxal-phosphate dependent enzyme</fullName>
    </submittedName>
</protein>
<dbReference type="PANTHER" id="PTHR42937">
    <property type="match status" value="1"/>
</dbReference>
<proteinExistence type="predicted"/>
<dbReference type="GO" id="GO:0030170">
    <property type="term" value="F:pyridoxal phosphate binding"/>
    <property type="evidence" value="ECO:0007669"/>
    <property type="project" value="InterPro"/>
</dbReference>
<name>B3T0S6_9ZZZZ</name>
<dbReference type="PANTHER" id="PTHR42937:SF1">
    <property type="entry name" value="DIAMINOPROPIONATE AMMONIA-LYASE"/>
    <property type="match status" value="1"/>
</dbReference>
<organism evidence="2">
    <name type="scientific">uncultured marine microorganism HF4000_006O13</name>
    <dbReference type="NCBI Taxonomy" id="455509"/>
    <lineage>
        <taxon>unclassified sequences</taxon>
        <taxon>environmental samples</taxon>
    </lineage>
</organism>
<dbReference type="InterPro" id="IPR036052">
    <property type="entry name" value="TrpB-like_PALP_sf"/>
</dbReference>
<dbReference type="InterPro" id="IPR010081">
    <property type="entry name" value="DiNH2opropionate_NH3_lyase"/>
</dbReference>
<evidence type="ECO:0000259" key="1">
    <source>
        <dbReference type="Pfam" id="PF00291"/>
    </source>
</evidence>
<sequence length="397" mass="43548">MPSMKPNTLEPMIECILNPFISVEREAPNFASMDRVKAVKIFHQSLPGYVSTPLVKLSGCAARLGIDALMVKDESQRFGLKAFKVLGASYAIAKEIQRQLGLDDEEINFDAITAHSHALKSLTFVTATDGNHGRAVAWCAEQFGCKAVVFMPKGTSQFRLEAIQSHGARAEITEFNYDETVLFSAQQAKENDWVLLQDSSWEEYKTVPKHIMQGYLSLVSEFEDQTMTWPTHVLTQAGVGSFAASIFSYFLVSSKPTPKLILVEPTGAACYFNSIHIGDGKPHLTEELNTMMAGLSCGQPSILAWDIIKSNCDAFVVCQDQVAIKGMQLLANPVSNDAIVVSGESGAVTVGLVDEVCTNQKYSLVKERLKFDSGSKILIFSTEGDTDPDIYQQHAKL</sequence>
<dbReference type="EMBL" id="EU016568">
    <property type="protein sequence ID" value="ABZ06185.1"/>
    <property type="molecule type" value="Genomic_DNA"/>
</dbReference>
<dbReference type="InterPro" id="IPR001926">
    <property type="entry name" value="TrpB-like_PALP"/>
</dbReference>